<sequence length="60" mass="7359">MKISPVLVLFDYFMIWLNQKNNSNKKLPPFKKYMLRNKVGLLFFGRQIFSFFKYSYKLIN</sequence>
<dbReference type="EMBL" id="QNUX01000007">
    <property type="protein sequence ID" value="RBN50220.1"/>
    <property type="molecule type" value="Genomic_DNA"/>
</dbReference>
<organism evidence="1 2">
    <name type="scientific">Flavobacterium psychrolimnae</name>
    <dbReference type="NCBI Taxonomy" id="249351"/>
    <lineage>
        <taxon>Bacteria</taxon>
        <taxon>Pseudomonadati</taxon>
        <taxon>Bacteroidota</taxon>
        <taxon>Flavobacteriia</taxon>
        <taxon>Flavobacteriales</taxon>
        <taxon>Flavobacteriaceae</taxon>
        <taxon>Flavobacterium</taxon>
    </lineage>
</organism>
<keyword evidence="2" id="KW-1185">Reference proteome</keyword>
<comment type="caution">
    <text evidence="1">The sequence shown here is derived from an EMBL/GenBank/DDBJ whole genome shotgun (WGS) entry which is preliminary data.</text>
</comment>
<dbReference type="Proteomes" id="UP000253676">
    <property type="component" value="Unassembled WGS sequence"/>
</dbReference>
<proteinExistence type="predicted"/>
<gene>
    <name evidence="1" type="ORF">DR980_08850</name>
</gene>
<protein>
    <submittedName>
        <fullName evidence="1">Uncharacterized protein</fullName>
    </submittedName>
</protein>
<evidence type="ECO:0000313" key="1">
    <source>
        <dbReference type="EMBL" id="RBN50220.1"/>
    </source>
</evidence>
<accession>A0A366AZC7</accession>
<name>A0A366AZC7_9FLAO</name>
<reference evidence="1 2" key="1">
    <citation type="submission" date="2018-07" db="EMBL/GenBank/DDBJ databases">
        <title>Complete genome sequence of Flavobacterium psychrolimnae LMG 22018.</title>
        <authorList>
            <person name="Kim D.-U."/>
        </authorList>
    </citation>
    <scope>NUCLEOTIDE SEQUENCE [LARGE SCALE GENOMIC DNA]</scope>
    <source>
        <strain evidence="1 2">LMG 22018</strain>
    </source>
</reference>
<evidence type="ECO:0000313" key="2">
    <source>
        <dbReference type="Proteomes" id="UP000253676"/>
    </source>
</evidence>
<dbReference type="AlphaFoldDB" id="A0A366AZC7"/>